<dbReference type="STRING" id="204669.Acid345_4615"/>
<dbReference type="InterPro" id="IPR027417">
    <property type="entry name" value="P-loop_NTPase"/>
</dbReference>
<dbReference type="GO" id="GO:0004798">
    <property type="term" value="F:dTMP kinase activity"/>
    <property type="evidence" value="ECO:0007669"/>
    <property type="project" value="UniProtKB-EC"/>
</dbReference>
<gene>
    <name evidence="3" type="ordered locus">Acid345_4615</name>
</gene>
<sequence length="235" mass="26517">MTAQLRRKPALVSFSGLDGSGKSTQIDNLRATLHANGLTTTLLAFWDNVVVGTRWREGFVHKMYNSEKGIGAPDKPVNRQDKNVRKWYLSLARHGLYLMDAIHLRMVVARARRSGADVVIMDRYIYDELANLPLQNKLTRSFIRFVRAIVPTPDVAYLLDADVEAARARKPEYPVEFMHKCRRWYYQLASILGTMTVIPPLPLEEAKHAVVEAFEAKLVTNGSMEQAAMDTALSA</sequence>
<organism evidence="3 4">
    <name type="scientific">Koribacter versatilis (strain Ellin345)</name>
    <dbReference type="NCBI Taxonomy" id="204669"/>
    <lineage>
        <taxon>Bacteria</taxon>
        <taxon>Pseudomonadati</taxon>
        <taxon>Acidobacteriota</taxon>
        <taxon>Terriglobia</taxon>
        <taxon>Terriglobales</taxon>
        <taxon>Candidatus Korobacteraceae</taxon>
        <taxon>Candidatus Korobacter</taxon>
    </lineage>
</organism>
<dbReference type="AlphaFoldDB" id="Q1IHN5"/>
<dbReference type="EC" id="2.7.4.9" evidence="3"/>
<keyword evidence="4" id="KW-1185">Reference proteome</keyword>
<name>Q1IHN5_KORVE</name>
<dbReference type="EnsemblBacteria" id="ABF43615">
    <property type="protein sequence ID" value="ABF43615"/>
    <property type="gene ID" value="Acid345_4615"/>
</dbReference>
<keyword evidence="3" id="KW-0418">Kinase</keyword>
<proteinExistence type="predicted"/>
<dbReference type="KEGG" id="aba:Acid345_4615"/>
<dbReference type="GO" id="GO:0006235">
    <property type="term" value="P:dTTP biosynthetic process"/>
    <property type="evidence" value="ECO:0007669"/>
    <property type="project" value="TreeGrafter"/>
</dbReference>
<dbReference type="eggNOG" id="COG0125">
    <property type="taxonomic scope" value="Bacteria"/>
</dbReference>
<dbReference type="Proteomes" id="UP000002432">
    <property type="component" value="Chromosome"/>
</dbReference>
<evidence type="ECO:0000256" key="1">
    <source>
        <dbReference type="ARBA" id="ARBA00022741"/>
    </source>
</evidence>
<dbReference type="RefSeq" id="WP_011525412.1">
    <property type="nucleotide sequence ID" value="NC_008009.1"/>
</dbReference>
<keyword evidence="1" id="KW-0547">Nucleotide-binding</keyword>
<dbReference type="GO" id="GO:0006227">
    <property type="term" value="P:dUDP biosynthetic process"/>
    <property type="evidence" value="ECO:0007669"/>
    <property type="project" value="TreeGrafter"/>
</dbReference>
<keyword evidence="2" id="KW-0067">ATP-binding</keyword>
<dbReference type="PANTHER" id="PTHR10344:SF4">
    <property type="entry name" value="UMP-CMP KINASE 2, MITOCHONDRIAL"/>
    <property type="match status" value="1"/>
</dbReference>
<dbReference type="Gene3D" id="3.40.50.300">
    <property type="entry name" value="P-loop containing nucleotide triphosphate hydrolases"/>
    <property type="match status" value="1"/>
</dbReference>
<dbReference type="GO" id="GO:0006233">
    <property type="term" value="P:dTDP biosynthetic process"/>
    <property type="evidence" value="ECO:0007669"/>
    <property type="project" value="TreeGrafter"/>
</dbReference>
<reference evidence="3 4" key="1">
    <citation type="journal article" date="2009" name="Appl. Environ. Microbiol.">
        <title>Three genomes from the phylum Acidobacteria provide insight into the lifestyles of these microorganisms in soils.</title>
        <authorList>
            <person name="Ward N.L."/>
            <person name="Challacombe J.F."/>
            <person name="Janssen P.H."/>
            <person name="Henrissat B."/>
            <person name="Coutinho P.M."/>
            <person name="Wu M."/>
            <person name="Xie G."/>
            <person name="Haft D.H."/>
            <person name="Sait M."/>
            <person name="Badger J."/>
            <person name="Barabote R.D."/>
            <person name="Bradley B."/>
            <person name="Brettin T.S."/>
            <person name="Brinkac L.M."/>
            <person name="Bruce D."/>
            <person name="Creasy T."/>
            <person name="Daugherty S.C."/>
            <person name="Davidsen T.M."/>
            <person name="DeBoy R.T."/>
            <person name="Detter J.C."/>
            <person name="Dodson R.J."/>
            <person name="Durkin A.S."/>
            <person name="Ganapathy A."/>
            <person name="Gwinn-Giglio M."/>
            <person name="Han C.S."/>
            <person name="Khouri H."/>
            <person name="Kiss H."/>
            <person name="Kothari S.P."/>
            <person name="Madupu R."/>
            <person name="Nelson K.E."/>
            <person name="Nelson W.C."/>
            <person name="Paulsen I."/>
            <person name="Penn K."/>
            <person name="Ren Q."/>
            <person name="Rosovitz M.J."/>
            <person name="Selengut J.D."/>
            <person name="Shrivastava S."/>
            <person name="Sullivan S.A."/>
            <person name="Tapia R."/>
            <person name="Thompson L.S."/>
            <person name="Watkins K.L."/>
            <person name="Yang Q."/>
            <person name="Yu C."/>
            <person name="Zafar N."/>
            <person name="Zhou L."/>
            <person name="Kuske C.R."/>
        </authorList>
    </citation>
    <scope>NUCLEOTIDE SEQUENCE [LARGE SCALE GENOMIC DNA]</scope>
    <source>
        <strain evidence="3 4">Ellin345</strain>
    </source>
</reference>
<dbReference type="EMBL" id="CP000360">
    <property type="protein sequence ID" value="ABF43615.1"/>
    <property type="molecule type" value="Genomic_DNA"/>
</dbReference>
<dbReference type="GO" id="GO:0005524">
    <property type="term" value="F:ATP binding"/>
    <property type="evidence" value="ECO:0007669"/>
    <property type="project" value="UniProtKB-KW"/>
</dbReference>
<evidence type="ECO:0000313" key="4">
    <source>
        <dbReference type="Proteomes" id="UP000002432"/>
    </source>
</evidence>
<accession>Q1IHN5</accession>
<dbReference type="HOGENOM" id="CLU_1178983_0_0_0"/>
<protein>
    <submittedName>
        <fullName evidence="3">Thymidylate kinase</fullName>
        <ecNumber evidence="3">2.7.4.9</ecNumber>
    </submittedName>
</protein>
<dbReference type="PANTHER" id="PTHR10344">
    <property type="entry name" value="THYMIDYLATE KINASE"/>
    <property type="match status" value="1"/>
</dbReference>
<dbReference type="OrthoDB" id="117677at2"/>
<dbReference type="SUPFAM" id="SSF52540">
    <property type="entry name" value="P-loop containing nucleoside triphosphate hydrolases"/>
    <property type="match status" value="1"/>
</dbReference>
<evidence type="ECO:0000256" key="2">
    <source>
        <dbReference type="ARBA" id="ARBA00022840"/>
    </source>
</evidence>
<dbReference type="GO" id="GO:0005737">
    <property type="term" value="C:cytoplasm"/>
    <property type="evidence" value="ECO:0007669"/>
    <property type="project" value="TreeGrafter"/>
</dbReference>
<evidence type="ECO:0000313" key="3">
    <source>
        <dbReference type="EMBL" id="ABF43615.1"/>
    </source>
</evidence>
<keyword evidence="3" id="KW-0808">Transferase</keyword>